<evidence type="ECO:0000313" key="3">
    <source>
        <dbReference type="Proteomes" id="UP000244925"/>
    </source>
</evidence>
<keyword evidence="3" id="KW-1185">Reference proteome</keyword>
<comment type="caution">
    <text evidence="2">The sequence shown here is derived from an EMBL/GenBank/DDBJ whole genome shotgun (WGS) entry which is preliminary data.</text>
</comment>
<proteinExistence type="predicted"/>
<organism evidence="2 3">
    <name type="scientific">Paramuribaculum intestinale</name>
    <dbReference type="NCBI Taxonomy" id="2094151"/>
    <lineage>
        <taxon>Bacteria</taxon>
        <taxon>Pseudomonadati</taxon>
        <taxon>Bacteroidota</taxon>
        <taxon>Bacteroidia</taxon>
        <taxon>Bacteroidales</taxon>
        <taxon>Muribaculaceae</taxon>
        <taxon>Paramuribaculum</taxon>
    </lineage>
</organism>
<dbReference type="PROSITE" id="PS51257">
    <property type="entry name" value="PROKAR_LIPOPROTEIN"/>
    <property type="match status" value="1"/>
</dbReference>
<dbReference type="AlphaFoldDB" id="A0A2V1IWH2"/>
<dbReference type="RefSeq" id="WP_107036626.1">
    <property type="nucleotide sequence ID" value="NZ_CAONGC010000025.1"/>
</dbReference>
<evidence type="ECO:0000313" key="2">
    <source>
        <dbReference type="EMBL" id="PWB06524.1"/>
    </source>
</evidence>
<keyword evidence="1" id="KW-0732">Signal</keyword>
<gene>
    <name evidence="2" type="ORF">C5O25_10120</name>
</gene>
<evidence type="ECO:0000256" key="1">
    <source>
        <dbReference type="SAM" id="SignalP"/>
    </source>
</evidence>
<dbReference type="Proteomes" id="UP000244925">
    <property type="component" value="Unassembled WGS sequence"/>
</dbReference>
<sequence length="686" mass="72771">MKQHISRALLLAFAAGALAGCSENSWNNDELNGFEVPEPTQVETIEYTMTEADYAAVSSNSANKALAGDAGAAALRAVGSKLCFSDAAPARDYVPAWLGSSSFAYFTLTDGSAVRLTYNTAVTPSEIPAQIESATEYIVSDEDYQTVWGSENDYIAAFAPSHTASASIPGILLAALPDAAEGDYAVVRYRTSQADPVFSAPSEPEEPGFTLSSVIGTAAVDDDVTINGVVTALCSQGYILTDASGAIFVYCGSKFEENGFSGLAIGDQIVLNGTVAAYNTGLQIANGATFDKAGSQAVSYPAATTFDAASMADIIARTDNALAIYGTMTGTVSVTTDSKGRTNTNIIIDGSAKAQGSPYGMLSADKSKYADGAKVTVTGYLINVAGGRYCNMVATSVAESTASAAATVSSRAATETMPSQAEFAVYTFNGTRWNAATDVVMPSHADYQAMGQHYDNLSDEAPATLLPKFLRAKYPYASEGDVRYVAYFYYASSATTVRCDEYTFNGTDWTPAATVTTQTAQFVRTGGKWIYDPNVTINLPAGKGQEMSTLYYQTCVDWVKAQIDDKTGATYVTSYGNNEYYSGTSAYQGNVDLRAASARAQYAAGYADMTDEQIVATMKQRFESEVMPAALSILHPDAEPIAGVDVIYTINFSAYNGSSTTPYVITYKVTGRGQFEFIECTWNSDK</sequence>
<accession>A0A2V1IWH2</accession>
<dbReference type="GeneID" id="93423185"/>
<protein>
    <recommendedName>
        <fullName evidence="4">DUF5017 domain-containing protein</fullName>
    </recommendedName>
</protein>
<evidence type="ECO:0008006" key="4">
    <source>
        <dbReference type="Google" id="ProtNLM"/>
    </source>
</evidence>
<feature type="signal peptide" evidence="1">
    <location>
        <begin position="1"/>
        <end position="19"/>
    </location>
</feature>
<feature type="chain" id="PRO_5015869815" description="DUF5017 domain-containing protein" evidence="1">
    <location>
        <begin position="20"/>
        <end position="686"/>
    </location>
</feature>
<name>A0A2V1IWH2_9BACT</name>
<reference evidence="3" key="1">
    <citation type="submission" date="2018-02" db="EMBL/GenBank/DDBJ databases">
        <authorList>
            <person name="Clavel T."/>
            <person name="Strowig T."/>
        </authorList>
    </citation>
    <scope>NUCLEOTIDE SEQUENCE [LARGE SCALE GENOMIC DNA]</scope>
    <source>
        <strain evidence="3">DSM 100764</strain>
    </source>
</reference>
<dbReference type="EMBL" id="PUBV01000023">
    <property type="protein sequence ID" value="PWB06524.1"/>
    <property type="molecule type" value="Genomic_DNA"/>
</dbReference>